<comment type="similarity">
    <text evidence="1 4">Belongs to the glycosyl hydrolase 1 family.</text>
</comment>
<reference evidence="5" key="1">
    <citation type="submission" date="2020-09" db="EMBL/GenBank/DDBJ databases">
        <title>Genome-Enabled Discovery of Anthraquinone Biosynthesis in Senna tora.</title>
        <authorList>
            <person name="Kang S.-H."/>
            <person name="Pandey R.P."/>
            <person name="Lee C.-M."/>
            <person name="Sim J.-S."/>
            <person name="Jeong J.-T."/>
            <person name="Choi B.-S."/>
            <person name="Jung M."/>
            <person name="Ginzburg D."/>
            <person name="Zhao K."/>
            <person name="Won S.Y."/>
            <person name="Oh T.-J."/>
            <person name="Yu Y."/>
            <person name="Kim N.-H."/>
            <person name="Lee O.R."/>
            <person name="Lee T.-H."/>
            <person name="Bashyal P."/>
            <person name="Kim T.-S."/>
            <person name="Lee W.-H."/>
            <person name="Kawkins C."/>
            <person name="Kim C.-K."/>
            <person name="Kim J.S."/>
            <person name="Ahn B.O."/>
            <person name="Rhee S.Y."/>
            <person name="Sohng J.K."/>
        </authorList>
    </citation>
    <scope>NUCLEOTIDE SEQUENCE</scope>
    <source>
        <tissue evidence="5">Leaf</tissue>
    </source>
</reference>
<dbReference type="Gene3D" id="3.20.20.80">
    <property type="entry name" value="Glycosidases"/>
    <property type="match status" value="2"/>
</dbReference>
<organism evidence="5 6">
    <name type="scientific">Senna tora</name>
    <dbReference type="NCBI Taxonomy" id="362788"/>
    <lineage>
        <taxon>Eukaryota</taxon>
        <taxon>Viridiplantae</taxon>
        <taxon>Streptophyta</taxon>
        <taxon>Embryophyta</taxon>
        <taxon>Tracheophyta</taxon>
        <taxon>Spermatophyta</taxon>
        <taxon>Magnoliopsida</taxon>
        <taxon>eudicotyledons</taxon>
        <taxon>Gunneridae</taxon>
        <taxon>Pentapetalae</taxon>
        <taxon>rosids</taxon>
        <taxon>fabids</taxon>
        <taxon>Fabales</taxon>
        <taxon>Fabaceae</taxon>
        <taxon>Caesalpinioideae</taxon>
        <taxon>Cassia clade</taxon>
        <taxon>Senna</taxon>
    </lineage>
</organism>
<evidence type="ECO:0000313" key="5">
    <source>
        <dbReference type="EMBL" id="KAF7811690.1"/>
    </source>
</evidence>
<keyword evidence="3" id="KW-0326">Glycosidase</keyword>
<sequence length="344" mass="39970">MKNMNLDAYRFSIAWSRILPKGKLSGGVNKEGINYYNNLINELLAKGIQPFVTLFHWDIPQALEDEYGGFLSRHVVKDFGDYAEVCFKEFGDRVKHWITLNEPWSYSKGGYALGEFAPGHCSSWQKLNCTGGDSGTEPYLVSHYQLLAHAAAVELYKTKYQASQKGIIGITILSHWFVPYSNKKADQQASERLLDSMFGWFMDPLTYGNYPKSMETLAASDWLYIYPRGIRDLLLYTKNKYNNPLIFITENGMDEENDAALSLEEALIDTYRIDFYYRHLFYLHSAIKEGVNVKGYFAWSLLDNFEWNKAYTKRFGLNYVDYKNGLRRYPKLSAHWFKNFLNKN</sequence>
<dbReference type="InterPro" id="IPR001360">
    <property type="entry name" value="Glyco_hydro_1"/>
</dbReference>
<evidence type="ECO:0000256" key="4">
    <source>
        <dbReference type="RuleBase" id="RU003690"/>
    </source>
</evidence>
<dbReference type="SUPFAM" id="SSF51445">
    <property type="entry name" value="(Trans)glycosidases"/>
    <property type="match status" value="1"/>
</dbReference>
<dbReference type="GO" id="GO:0005975">
    <property type="term" value="P:carbohydrate metabolic process"/>
    <property type="evidence" value="ECO:0007669"/>
    <property type="project" value="InterPro"/>
</dbReference>
<name>A0A834SWU8_9FABA</name>
<accession>A0A834SWU8</accession>
<dbReference type="OrthoDB" id="65569at2759"/>
<gene>
    <name evidence="5" type="ORF">G2W53_032666</name>
</gene>
<dbReference type="PANTHER" id="PTHR10353">
    <property type="entry name" value="GLYCOSYL HYDROLASE"/>
    <property type="match status" value="1"/>
</dbReference>
<dbReference type="InterPro" id="IPR017853">
    <property type="entry name" value="GH"/>
</dbReference>
<dbReference type="AlphaFoldDB" id="A0A834SWU8"/>
<keyword evidence="6" id="KW-1185">Reference proteome</keyword>
<dbReference type="Pfam" id="PF00232">
    <property type="entry name" value="Glyco_hydro_1"/>
    <property type="match status" value="2"/>
</dbReference>
<dbReference type="PRINTS" id="PR00131">
    <property type="entry name" value="GLHYDRLASE1"/>
</dbReference>
<keyword evidence="2" id="KW-0378">Hydrolase</keyword>
<evidence type="ECO:0000256" key="3">
    <source>
        <dbReference type="ARBA" id="ARBA00023295"/>
    </source>
</evidence>
<dbReference type="PANTHER" id="PTHR10353:SF137">
    <property type="entry name" value="MYROSINASE 3-RELATED"/>
    <property type="match status" value="1"/>
</dbReference>
<proteinExistence type="inferred from homology"/>
<dbReference type="FunFam" id="3.20.20.80:FF:000020">
    <property type="entry name" value="Beta-glucosidase 12"/>
    <property type="match status" value="1"/>
</dbReference>
<dbReference type="EMBL" id="JAAIUW010000010">
    <property type="protein sequence ID" value="KAF7811690.1"/>
    <property type="molecule type" value="Genomic_DNA"/>
</dbReference>
<protein>
    <submittedName>
        <fullName evidence="5">Beta-glucosidase 12-like isoform X2</fullName>
    </submittedName>
</protein>
<comment type="caution">
    <text evidence="5">The sequence shown here is derived from an EMBL/GenBank/DDBJ whole genome shotgun (WGS) entry which is preliminary data.</text>
</comment>
<dbReference type="Proteomes" id="UP000634136">
    <property type="component" value="Unassembled WGS sequence"/>
</dbReference>
<evidence type="ECO:0000256" key="1">
    <source>
        <dbReference type="ARBA" id="ARBA00010838"/>
    </source>
</evidence>
<evidence type="ECO:0000256" key="2">
    <source>
        <dbReference type="ARBA" id="ARBA00022801"/>
    </source>
</evidence>
<dbReference type="GO" id="GO:0008422">
    <property type="term" value="F:beta-glucosidase activity"/>
    <property type="evidence" value="ECO:0007669"/>
    <property type="project" value="TreeGrafter"/>
</dbReference>
<evidence type="ECO:0000313" key="6">
    <source>
        <dbReference type="Proteomes" id="UP000634136"/>
    </source>
</evidence>